<dbReference type="EMBL" id="CP122959">
    <property type="protein sequence ID" value="WGI19744.1"/>
    <property type="molecule type" value="Genomic_DNA"/>
</dbReference>
<protein>
    <submittedName>
        <fullName evidence="3">Uncharacterized protein</fullName>
    </submittedName>
</protein>
<organism evidence="3 4">
    <name type="scientific">Latilactobacillus sakei</name>
    <name type="common">Lactobacillus sakei</name>
    <dbReference type="NCBI Taxonomy" id="1599"/>
    <lineage>
        <taxon>Bacteria</taxon>
        <taxon>Bacillati</taxon>
        <taxon>Bacillota</taxon>
        <taxon>Bacilli</taxon>
        <taxon>Lactobacillales</taxon>
        <taxon>Lactobacillaceae</taxon>
        <taxon>Latilactobacillus</taxon>
    </lineage>
</organism>
<dbReference type="AlphaFoldDB" id="A0AAF0K4J1"/>
<gene>
    <name evidence="3" type="ORF">QBD03_03270</name>
</gene>
<sequence>MMIKLYRGAIPSEHDNQLVFENDPEQIIKTYKKIITKYASTLPSPKIYVQYLEMRYYFEVDITGHARVPVRRIVRLLKSAFPQFIWTRVVEHADNRYRLEFVPVSWSYSDSIDAEQVLTAAIAEMGYGQNELYESIKQQMATLFFELFDFEQAVMRQKPQQEIVVPKKVSNLKKQPDEIVEKSSPEITDPEAELQAKIEDLLAKLYENKASAKDEMADAEAKVVPIRTTRHKTQRVERTMSNPKVPVATDSAGTLLAKIKKKIAPITKR</sequence>
<feature type="coiled-coil region" evidence="1">
    <location>
        <begin position="195"/>
        <end position="222"/>
    </location>
</feature>
<name>A0AAF0K4J1_LATSK</name>
<feature type="region of interest" description="Disordered" evidence="2">
    <location>
        <begin position="226"/>
        <end position="248"/>
    </location>
</feature>
<keyword evidence="1" id="KW-0175">Coiled coil</keyword>
<evidence type="ECO:0000313" key="3">
    <source>
        <dbReference type="EMBL" id="WGI19744.1"/>
    </source>
</evidence>
<reference evidence="3" key="1">
    <citation type="submission" date="2023-04" db="EMBL/GenBank/DDBJ databases">
        <title>Novel strain of Lactilactobacillus sakei and use thereof.</title>
        <authorList>
            <person name="Kim S.Y."/>
        </authorList>
    </citation>
    <scope>NUCLEOTIDE SEQUENCE</scope>
    <source>
        <strain evidence="3">HUP1</strain>
    </source>
</reference>
<dbReference type="RefSeq" id="WP_280103180.1">
    <property type="nucleotide sequence ID" value="NZ_CP122959.1"/>
</dbReference>
<accession>A0AAF0K4J1</accession>
<evidence type="ECO:0000313" key="4">
    <source>
        <dbReference type="Proteomes" id="UP001179858"/>
    </source>
</evidence>
<evidence type="ECO:0000256" key="1">
    <source>
        <dbReference type="SAM" id="Coils"/>
    </source>
</evidence>
<evidence type="ECO:0000256" key="2">
    <source>
        <dbReference type="SAM" id="MobiDB-lite"/>
    </source>
</evidence>
<proteinExistence type="predicted"/>
<dbReference type="Proteomes" id="UP001179858">
    <property type="component" value="Chromosome"/>
</dbReference>